<name>A0A7W9ZFT4_NOVIT</name>
<organism evidence="7 8">
    <name type="scientific">Novispirillum itersonii</name>
    <name type="common">Aquaspirillum itersonii</name>
    <dbReference type="NCBI Taxonomy" id="189"/>
    <lineage>
        <taxon>Bacteria</taxon>
        <taxon>Pseudomonadati</taxon>
        <taxon>Pseudomonadota</taxon>
        <taxon>Alphaproteobacteria</taxon>
        <taxon>Rhodospirillales</taxon>
        <taxon>Novispirillaceae</taxon>
        <taxon>Novispirillum</taxon>
    </lineage>
</organism>
<accession>A0A7W9ZFT4</accession>
<dbReference type="SUPFAM" id="SSF69593">
    <property type="entry name" value="Glycerol-3-phosphate (1)-acyltransferase"/>
    <property type="match status" value="1"/>
</dbReference>
<sequence>MFSVLSAAVRLLLYVLWTLLMLPVYCTALATKTGYRKISCFYWRMTADHVLRMKVVVRGNIAPQRPLLCVANHVSYLDIIALGSFVEGSFVAKAEVRGWFGFGFLARLARTVFINRRQSAAARSRDQITDALRRGEPLILFPEGTSSDGNRVLPFRSSLFNVAEQEVDGQPVTVQPISIAYTRHWGVPMGYGLRPLYAWYGDMDLASHLWEVLVEGGFTVEIDLLEPMTLAQCGDRKALARQCEAAVRRGMNGALTGHPVTLSTETGE</sequence>
<keyword evidence="2" id="KW-0444">Lipid biosynthesis</keyword>
<evidence type="ECO:0000313" key="8">
    <source>
        <dbReference type="Proteomes" id="UP000544872"/>
    </source>
</evidence>
<dbReference type="SMART" id="SM00563">
    <property type="entry name" value="PlsC"/>
    <property type="match status" value="1"/>
</dbReference>
<comment type="pathway">
    <text evidence="1">Lipid metabolism.</text>
</comment>
<keyword evidence="5 7" id="KW-0012">Acyltransferase</keyword>
<dbReference type="PANTHER" id="PTHR10434">
    <property type="entry name" value="1-ACYL-SN-GLYCEROL-3-PHOSPHATE ACYLTRANSFERASE"/>
    <property type="match status" value="1"/>
</dbReference>
<dbReference type="Proteomes" id="UP000544872">
    <property type="component" value="Unassembled WGS sequence"/>
</dbReference>
<keyword evidence="4" id="KW-0443">Lipid metabolism</keyword>
<comment type="caution">
    <text evidence="7">The sequence shown here is derived from an EMBL/GenBank/DDBJ whole genome shotgun (WGS) entry which is preliminary data.</text>
</comment>
<proteinExistence type="predicted"/>
<dbReference type="CDD" id="cd07989">
    <property type="entry name" value="LPLAT_AGPAT-like"/>
    <property type="match status" value="1"/>
</dbReference>
<protein>
    <submittedName>
        <fullName evidence="7">1-acyl-sn-glycerol-3-phosphate acyltransferase</fullName>
        <ecNumber evidence="7">2.3.1.51</ecNumber>
    </submittedName>
</protein>
<evidence type="ECO:0000256" key="4">
    <source>
        <dbReference type="ARBA" id="ARBA00023098"/>
    </source>
</evidence>
<evidence type="ECO:0000256" key="3">
    <source>
        <dbReference type="ARBA" id="ARBA00022679"/>
    </source>
</evidence>
<dbReference type="EC" id="2.3.1.51" evidence="7"/>
<keyword evidence="3 7" id="KW-0808">Transferase</keyword>
<evidence type="ECO:0000256" key="5">
    <source>
        <dbReference type="ARBA" id="ARBA00023315"/>
    </source>
</evidence>
<keyword evidence="8" id="KW-1185">Reference proteome</keyword>
<gene>
    <name evidence="7" type="ORF">FHS48_002136</name>
</gene>
<evidence type="ECO:0000256" key="2">
    <source>
        <dbReference type="ARBA" id="ARBA00022516"/>
    </source>
</evidence>
<dbReference type="RefSeq" id="WP_184263539.1">
    <property type="nucleotide sequence ID" value="NZ_JACIIX010000007.1"/>
</dbReference>
<dbReference type="PANTHER" id="PTHR10434:SF64">
    <property type="entry name" value="1-ACYL-SN-GLYCEROL-3-PHOSPHATE ACYLTRANSFERASE-RELATED"/>
    <property type="match status" value="1"/>
</dbReference>
<evidence type="ECO:0000259" key="6">
    <source>
        <dbReference type="SMART" id="SM00563"/>
    </source>
</evidence>
<dbReference type="GO" id="GO:0006654">
    <property type="term" value="P:phosphatidic acid biosynthetic process"/>
    <property type="evidence" value="ECO:0007669"/>
    <property type="project" value="TreeGrafter"/>
</dbReference>
<dbReference type="AlphaFoldDB" id="A0A7W9ZFT4"/>
<dbReference type="GO" id="GO:0003841">
    <property type="term" value="F:1-acylglycerol-3-phosphate O-acyltransferase activity"/>
    <property type="evidence" value="ECO:0007669"/>
    <property type="project" value="UniProtKB-EC"/>
</dbReference>
<dbReference type="Pfam" id="PF01553">
    <property type="entry name" value="Acyltransferase"/>
    <property type="match status" value="1"/>
</dbReference>
<feature type="domain" description="Phospholipid/glycerol acyltransferase" evidence="6">
    <location>
        <begin position="67"/>
        <end position="182"/>
    </location>
</feature>
<evidence type="ECO:0000256" key="1">
    <source>
        <dbReference type="ARBA" id="ARBA00005189"/>
    </source>
</evidence>
<dbReference type="InterPro" id="IPR002123">
    <property type="entry name" value="Plipid/glycerol_acylTrfase"/>
</dbReference>
<reference evidence="7 8" key="1">
    <citation type="submission" date="2020-08" db="EMBL/GenBank/DDBJ databases">
        <title>Genomic Encyclopedia of Type Strains, Phase IV (KMG-IV): sequencing the most valuable type-strain genomes for metagenomic binning, comparative biology and taxonomic classification.</title>
        <authorList>
            <person name="Goeker M."/>
        </authorList>
    </citation>
    <scope>NUCLEOTIDE SEQUENCE [LARGE SCALE GENOMIC DNA]</scope>
    <source>
        <strain evidence="7 8">DSM 11590</strain>
    </source>
</reference>
<evidence type="ECO:0000313" key="7">
    <source>
        <dbReference type="EMBL" id="MBB6210711.1"/>
    </source>
</evidence>
<dbReference type="EMBL" id="JACIIX010000007">
    <property type="protein sequence ID" value="MBB6210711.1"/>
    <property type="molecule type" value="Genomic_DNA"/>
</dbReference>